<sequence>MTFGDSLVRSGETLMKYRSKESLASGHCMDPVLHRWLVPQTHRLVVGALWVSSVFCFTSARHRRFADSSCDSP</sequence>
<name>A0ABS8SBN4_DATST</name>
<reference evidence="1 2" key="1">
    <citation type="journal article" date="2021" name="BMC Genomics">
        <title>Datura genome reveals duplications of psychoactive alkaloid biosynthetic genes and high mutation rate following tissue culture.</title>
        <authorList>
            <person name="Rajewski A."/>
            <person name="Carter-House D."/>
            <person name="Stajich J."/>
            <person name="Litt A."/>
        </authorList>
    </citation>
    <scope>NUCLEOTIDE SEQUENCE [LARGE SCALE GENOMIC DNA]</scope>
    <source>
        <strain evidence="1">AR-01</strain>
    </source>
</reference>
<feature type="non-terminal residue" evidence="1">
    <location>
        <position position="73"/>
    </location>
</feature>
<comment type="caution">
    <text evidence="1">The sequence shown here is derived from an EMBL/GenBank/DDBJ whole genome shotgun (WGS) entry which is preliminary data.</text>
</comment>
<organism evidence="1 2">
    <name type="scientific">Datura stramonium</name>
    <name type="common">Jimsonweed</name>
    <name type="synonym">Common thornapple</name>
    <dbReference type="NCBI Taxonomy" id="4076"/>
    <lineage>
        <taxon>Eukaryota</taxon>
        <taxon>Viridiplantae</taxon>
        <taxon>Streptophyta</taxon>
        <taxon>Embryophyta</taxon>
        <taxon>Tracheophyta</taxon>
        <taxon>Spermatophyta</taxon>
        <taxon>Magnoliopsida</taxon>
        <taxon>eudicotyledons</taxon>
        <taxon>Gunneridae</taxon>
        <taxon>Pentapetalae</taxon>
        <taxon>asterids</taxon>
        <taxon>lamiids</taxon>
        <taxon>Solanales</taxon>
        <taxon>Solanaceae</taxon>
        <taxon>Solanoideae</taxon>
        <taxon>Datureae</taxon>
        <taxon>Datura</taxon>
    </lineage>
</organism>
<gene>
    <name evidence="1" type="ORF">HAX54_031027</name>
</gene>
<dbReference type="Proteomes" id="UP000823775">
    <property type="component" value="Unassembled WGS sequence"/>
</dbReference>
<evidence type="ECO:0000313" key="1">
    <source>
        <dbReference type="EMBL" id="MCD7456246.1"/>
    </source>
</evidence>
<protein>
    <submittedName>
        <fullName evidence="1">Uncharacterized protein</fullName>
    </submittedName>
</protein>
<dbReference type="EMBL" id="JACEIK010000390">
    <property type="protein sequence ID" value="MCD7456246.1"/>
    <property type="molecule type" value="Genomic_DNA"/>
</dbReference>
<keyword evidence="2" id="KW-1185">Reference proteome</keyword>
<proteinExistence type="predicted"/>
<accession>A0ABS8SBN4</accession>
<evidence type="ECO:0000313" key="2">
    <source>
        <dbReference type="Proteomes" id="UP000823775"/>
    </source>
</evidence>